<dbReference type="EMBL" id="BOVJ01000004">
    <property type="protein sequence ID" value="GIQ61531.1"/>
    <property type="molecule type" value="Genomic_DNA"/>
</dbReference>
<keyword evidence="5 7" id="KW-1133">Transmembrane helix</keyword>
<dbReference type="InterPro" id="IPR035906">
    <property type="entry name" value="MetI-like_sf"/>
</dbReference>
<evidence type="ECO:0000256" key="5">
    <source>
        <dbReference type="ARBA" id="ARBA00022989"/>
    </source>
</evidence>
<evidence type="ECO:0000256" key="7">
    <source>
        <dbReference type="SAM" id="Phobius"/>
    </source>
</evidence>
<evidence type="ECO:0000256" key="4">
    <source>
        <dbReference type="ARBA" id="ARBA00022692"/>
    </source>
</evidence>
<comment type="caution">
    <text evidence="8">The sequence shown here is derived from an EMBL/GenBank/DDBJ whole genome shotgun (WGS) entry which is preliminary data.</text>
</comment>
<feature type="transmembrane region" description="Helical" evidence="7">
    <location>
        <begin position="70"/>
        <end position="89"/>
    </location>
</feature>
<keyword evidence="4 7" id="KW-0812">Transmembrane</keyword>
<dbReference type="SUPFAM" id="SSF161098">
    <property type="entry name" value="MetI-like"/>
    <property type="match status" value="1"/>
</dbReference>
<evidence type="ECO:0000256" key="3">
    <source>
        <dbReference type="ARBA" id="ARBA00022475"/>
    </source>
</evidence>
<dbReference type="PANTHER" id="PTHR43744:SF9">
    <property type="entry name" value="POLYGALACTURONAN_RHAMNOGALACTURONAN TRANSPORT SYSTEM PERMEASE PROTEIN YTCP"/>
    <property type="match status" value="1"/>
</dbReference>
<name>A0ABQ4N031_9BACL</name>
<keyword evidence="2" id="KW-0813">Transport</keyword>
<protein>
    <recommendedName>
        <fullName evidence="10">ABC transmembrane type-1 domain-containing protein</fullName>
    </recommendedName>
</protein>
<proteinExistence type="predicted"/>
<comment type="subcellular location">
    <subcellularLocation>
        <location evidence="1">Cell membrane</location>
        <topology evidence="1">Multi-pass membrane protein</topology>
    </subcellularLocation>
</comment>
<keyword evidence="3" id="KW-1003">Cell membrane</keyword>
<evidence type="ECO:0000313" key="9">
    <source>
        <dbReference type="Proteomes" id="UP000680304"/>
    </source>
</evidence>
<dbReference type="Gene3D" id="1.10.3720.10">
    <property type="entry name" value="MetI-like"/>
    <property type="match status" value="1"/>
</dbReference>
<evidence type="ECO:0000256" key="6">
    <source>
        <dbReference type="ARBA" id="ARBA00023136"/>
    </source>
</evidence>
<organism evidence="8 9">
    <name type="scientific">Paenibacillus cisolokensis</name>
    <dbReference type="NCBI Taxonomy" id="1658519"/>
    <lineage>
        <taxon>Bacteria</taxon>
        <taxon>Bacillati</taxon>
        <taxon>Bacillota</taxon>
        <taxon>Bacilli</taxon>
        <taxon>Bacillales</taxon>
        <taxon>Paenibacillaceae</taxon>
        <taxon>Paenibacillus</taxon>
    </lineage>
</organism>
<accession>A0ABQ4N031</accession>
<evidence type="ECO:0000256" key="2">
    <source>
        <dbReference type="ARBA" id="ARBA00022448"/>
    </source>
</evidence>
<evidence type="ECO:0008006" key="10">
    <source>
        <dbReference type="Google" id="ProtNLM"/>
    </source>
</evidence>
<gene>
    <name evidence="8" type="ORF">PACILC2_00990</name>
</gene>
<sequence>MPIIATISIFNAVGHWNSWQDNFFFTSNSPELTTLQLILVNLLKTANVSMSAANLNLDAIQRQKMTPESLRAAITILVTTPIILIYPFFQKHFTQGIMLGSIKG</sequence>
<evidence type="ECO:0000313" key="8">
    <source>
        <dbReference type="EMBL" id="GIQ61531.1"/>
    </source>
</evidence>
<keyword evidence="6 7" id="KW-0472">Membrane</keyword>
<evidence type="ECO:0000256" key="1">
    <source>
        <dbReference type="ARBA" id="ARBA00004651"/>
    </source>
</evidence>
<dbReference type="Proteomes" id="UP000680304">
    <property type="component" value="Unassembled WGS sequence"/>
</dbReference>
<keyword evidence="9" id="KW-1185">Reference proteome</keyword>
<dbReference type="PANTHER" id="PTHR43744">
    <property type="entry name" value="ABC TRANSPORTER PERMEASE PROTEIN MG189-RELATED-RELATED"/>
    <property type="match status" value="1"/>
</dbReference>
<reference evidence="8 9" key="1">
    <citation type="submission" date="2021-04" db="EMBL/GenBank/DDBJ databases">
        <title>Draft genome sequence of Paenibacillus cisolokensis, LC2-13A.</title>
        <authorList>
            <person name="Uke A."/>
            <person name="Chhe C."/>
            <person name="Baramee S."/>
            <person name="Kosugi A."/>
        </authorList>
    </citation>
    <scope>NUCLEOTIDE SEQUENCE [LARGE SCALE GENOMIC DNA]</scope>
    <source>
        <strain evidence="8 9">LC2-13A</strain>
    </source>
</reference>